<gene>
    <name evidence="2" type="ORF">EEW87_16610</name>
</gene>
<dbReference type="Proteomes" id="UP000271708">
    <property type="component" value="Chromosome"/>
</dbReference>
<keyword evidence="1" id="KW-0732">Signal</keyword>
<evidence type="ECO:0000313" key="2">
    <source>
        <dbReference type="EMBL" id="QGX08392.1"/>
    </source>
</evidence>
<accession>A0A650GEU8</accession>
<dbReference type="EMBL" id="CP044548">
    <property type="protein sequence ID" value="QGX08392.1"/>
    <property type="molecule type" value="Genomic_DNA"/>
</dbReference>
<evidence type="ECO:0008006" key="4">
    <source>
        <dbReference type="Google" id="ProtNLM"/>
    </source>
</evidence>
<feature type="signal peptide" evidence="1">
    <location>
        <begin position="1"/>
        <end position="27"/>
    </location>
</feature>
<dbReference type="SUPFAM" id="SSF69318">
    <property type="entry name" value="Integrin alpha N-terminal domain"/>
    <property type="match status" value="1"/>
</dbReference>
<dbReference type="GeneID" id="59161296"/>
<dbReference type="RefSeq" id="WP_123093385.1">
    <property type="nucleotide sequence ID" value="NZ_CP044548.2"/>
</dbReference>
<dbReference type="AlphaFoldDB" id="A0A650GEU8"/>
<feature type="chain" id="PRO_5024842462" description="VCBS repeat-containing protein" evidence="1">
    <location>
        <begin position="28"/>
        <end position="228"/>
    </location>
</feature>
<organism evidence="2 3">
    <name type="scientific">Janibacter melonis</name>
    <dbReference type="NCBI Taxonomy" id="262209"/>
    <lineage>
        <taxon>Bacteria</taxon>
        <taxon>Bacillati</taxon>
        <taxon>Actinomycetota</taxon>
        <taxon>Actinomycetes</taxon>
        <taxon>Micrococcales</taxon>
        <taxon>Intrasporangiaceae</taxon>
        <taxon>Janibacter</taxon>
    </lineage>
</organism>
<name>A0A650GEU8_9MICO</name>
<dbReference type="InterPro" id="IPR028994">
    <property type="entry name" value="Integrin_alpha_N"/>
</dbReference>
<proteinExistence type="predicted"/>
<evidence type="ECO:0000313" key="3">
    <source>
        <dbReference type="Proteomes" id="UP000271708"/>
    </source>
</evidence>
<sequence length="228" mass="24181">MSRTSATLTLAVLTPALGLSLAAPAQAAAPTACTGVTACTVVSRADVDGDGRRDSVGISWSTGSGGADRSTVRVLTADGERLSTTTTDSHWRGANPWWGAAAINRRAGHELVVGDDMGNHGASFRVITYRSGALTTQLAPGGEYRWTIDSSNYANAGYWRTASTNGTIRLTRKVSSLEGELWTLSTRTYSPTWSDGWTKVSGSTIATTDIRKVKVGGWHVPYLDSYYG</sequence>
<reference evidence="2 3" key="1">
    <citation type="submission" date="2019-09" db="EMBL/GenBank/DDBJ databases">
        <title>Complete Genome Sequence of Janibacter melonis M714 with both human health impact and industrial applications.</title>
        <authorList>
            <person name="Jin M."/>
            <person name="Zhao Q.R."/>
        </authorList>
    </citation>
    <scope>NUCLEOTIDE SEQUENCE [LARGE SCALE GENOMIC DNA]</scope>
    <source>
        <strain evidence="2 3">M714</strain>
    </source>
</reference>
<evidence type="ECO:0000256" key="1">
    <source>
        <dbReference type="SAM" id="SignalP"/>
    </source>
</evidence>
<dbReference type="KEGG" id="jme:EEW87_16610"/>
<protein>
    <recommendedName>
        <fullName evidence="4">VCBS repeat-containing protein</fullName>
    </recommendedName>
</protein>